<evidence type="ECO:0000313" key="1">
    <source>
        <dbReference type="EMBL" id="SPC19963.1"/>
    </source>
</evidence>
<name>A0A375GKZ3_9BURK</name>
<protein>
    <submittedName>
        <fullName evidence="1">Uncharacterized protein</fullName>
    </submittedName>
</protein>
<comment type="caution">
    <text evidence="1">The sequence shown here is derived from an EMBL/GenBank/DDBJ whole genome shotgun (WGS) entry which is preliminary data.</text>
</comment>
<reference evidence="1" key="1">
    <citation type="submission" date="2018-01" db="EMBL/GenBank/DDBJ databases">
        <authorList>
            <person name="Clerissi C."/>
        </authorList>
    </citation>
    <scope>NUCLEOTIDE SEQUENCE</scope>
    <source>
        <strain evidence="1">Cupriavidus oxalaticus LMG 2235</strain>
    </source>
</reference>
<dbReference type="Proteomes" id="UP000256862">
    <property type="component" value="Plasmid CO2235_mp"/>
</dbReference>
<sequence>MPKRKVTDAPLAMLRNFPDAMSSIRGGA</sequence>
<dbReference type="EMBL" id="OGUS01000137">
    <property type="protein sequence ID" value="SPC19963.1"/>
    <property type="molecule type" value="Genomic_DNA"/>
</dbReference>
<accession>A0A375GKZ3</accession>
<proteinExistence type="predicted"/>
<gene>
    <name evidence="1" type="ORF">CO2235_MP20298</name>
</gene>
<organism evidence="1">
    <name type="scientific">Cupriavidus oxalaticus</name>
    <dbReference type="NCBI Taxonomy" id="96344"/>
    <lineage>
        <taxon>Bacteria</taxon>
        <taxon>Pseudomonadati</taxon>
        <taxon>Pseudomonadota</taxon>
        <taxon>Betaproteobacteria</taxon>
        <taxon>Burkholderiales</taxon>
        <taxon>Burkholderiaceae</taxon>
        <taxon>Cupriavidus</taxon>
    </lineage>
</organism>
<dbReference type="AlphaFoldDB" id="A0A375GKZ3"/>